<sequence>MCVFFIDTLKLFQKALIASTAKPLTKSGSDSNVERSKKTQKSPNKPIDRAKSRERAPRELPTQVTSS</sequence>
<evidence type="ECO:0000313" key="2">
    <source>
        <dbReference type="EMBL" id="CAK1598302.1"/>
    </source>
</evidence>
<organism evidence="2 3">
    <name type="scientific">Parnassius mnemosyne</name>
    <name type="common">clouded apollo</name>
    <dbReference type="NCBI Taxonomy" id="213953"/>
    <lineage>
        <taxon>Eukaryota</taxon>
        <taxon>Metazoa</taxon>
        <taxon>Ecdysozoa</taxon>
        <taxon>Arthropoda</taxon>
        <taxon>Hexapoda</taxon>
        <taxon>Insecta</taxon>
        <taxon>Pterygota</taxon>
        <taxon>Neoptera</taxon>
        <taxon>Endopterygota</taxon>
        <taxon>Lepidoptera</taxon>
        <taxon>Glossata</taxon>
        <taxon>Ditrysia</taxon>
        <taxon>Papilionoidea</taxon>
        <taxon>Papilionidae</taxon>
        <taxon>Parnassiinae</taxon>
        <taxon>Parnassini</taxon>
        <taxon>Parnassius</taxon>
        <taxon>Driopa</taxon>
    </lineage>
</organism>
<feature type="region of interest" description="Disordered" evidence="1">
    <location>
        <begin position="23"/>
        <end position="67"/>
    </location>
</feature>
<comment type="caution">
    <text evidence="2">The sequence shown here is derived from an EMBL/GenBank/DDBJ whole genome shotgun (WGS) entry which is preliminary data.</text>
</comment>
<name>A0AAV1LVU0_9NEOP</name>
<evidence type="ECO:0000313" key="3">
    <source>
        <dbReference type="Proteomes" id="UP001314205"/>
    </source>
</evidence>
<dbReference type="Proteomes" id="UP001314205">
    <property type="component" value="Unassembled WGS sequence"/>
</dbReference>
<accession>A0AAV1LVU0</accession>
<reference evidence="2 3" key="1">
    <citation type="submission" date="2023-11" db="EMBL/GenBank/DDBJ databases">
        <authorList>
            <person name="Hedman E."/>
            <person name="Englund M."/>
            <person name="Stromberg M."/>
            <person name="Nyberg Akerstrom W."/>
            <person name="Nylinder S."/>
            <person name="Jareborg N."/>
            <person name="Kallberg Y."/>
            <person name="Kronander E."/>
        </authorList>
    </citation>
    <scope>NUCLEOTIDE SEQUENCE [LARGE SCALE GENOMIC DNA]</scope>
</reference>
<feature type="compositionally biased region" description="Basic and acidic residues" evidence="1">
    <location>
        <begin position="46"/>
        <end position="58"/>
    </location>
</feature>
<dbReference type="AlphaFoldDB" id="A0AAV1LVU0"/>
<keyword evidence="3" id="KW-1185">Reference proteome</keyword>
<proteinExistence type="predicted"/>
<dbReference type="EMBL" id="CAVLGL010000103">
    <property type="protein sequence ID" value="CAK1598302.1"/>
    <property type="molecule type" value="Genomic_DNA"/>
</dbReference>
<evidence type="ECO:0000256" key="1">
    <source>
        <dbReference type="SAM" id="MobiDB-lite"/>
    </source>
</evidence>
<evidence type="ECO:0008006" key="4">
    <source>
        <dbReference type="Google" id="ProtNLM"/>
    </source>
</evidence>
<protein>
    <recommendedName>
        <fullName evidence="4">Agouti signaling protein</fullName>
    </recommendedName>
</protein>
<gene>
    <name evidence="2" type="ORF">PARMNEM_LOCUS17305</name>
</gene>